<keyword evidence="3" id="KW-1185">Reference proteome</keyword>
<evidence type="ECO:0000313" key="3">
    <source>
        <dbReference type="Proteomes" id="UP001235939"/>
    </source>
</evidence>
<dbReference type="Pfam" id="PF18701">
    <property type="entry name" value="DUF5641"/>
    <property type="match status" value="1"/>
</dbReference>
<dbReference type="PANTHER" id="PTHR47331">
    <property type="entry name" value="PHD-TYPE DOMAIN-CONTAINING PROTEIN"/>
    <property type="match status" value="1"/>
</dbReference>
<dbReference type="Gene3D" id="3.30.420.10">
    <property type="entry name" value="Ribonuclease H-like superfamily/Ribonuclease H"/>
    <property type="match status" value="1"/>
</dbReference>
<dbReference type="InterPro" id="IPR040676">
    <property type="entry name" value="DUF5641"/>
</dbReference>
<accession>A0ABY6JV01</accession>
<dbReference type="Proteomes" id="UP001235939">
    <property type="component" value="Chromosome 01"/>
</dbReference>
<evidence type="ECO:0000259" key="1">
    <source>
        <dbReference type="Pfam" id="PF18701"/>
    </source>
</evidence>
<gene>
    <name evidence="2" type="ORF">LAZ67_1000863</name>
</gene>
<feature type="domain" description="DUF5641" evidence="1">
    <location>
        <begin position="209"/>
        <end position="242"/>
    </location>
</feature>
<evidence type="ECO:0000313" key="2">
    <source>
        <dbReference type="EMBL" id="UYV60336.1"/>
    </source>
</evidence>
<reference evidence="2 3" key="1">
    <citation type="submission" date="2022-01" db="EMBL/GenBank/DDBJ databases">
        <title>A chromosomal length assembly of Cordylochernes scorpioides.</title>
        <authorList>
            <person name="Zeh D."/>
            <person name="Zeh J."/>
        </authorList>
    </citation>
    <scope>NUCLEOTIDE SEQUENCE [LARGE SCALE GENOMIC DNA]</scope>
    <source>
        <strain evidence="2">IN4F17</strain>
        <tissue evidence="2">Whole Body</tissue>
    </source>
</reference>
<name>A0ABY6JV01_9ARAC</name>
<dbReference type="EMBL" id="CP092863">
    <property type="protein sequence ID" value="UYV60336.1"/>
    <property type="molecule type" value="Genomic_DNA"/>
</dbReference>
<sequence length="318" mass="36755">MSRYATDSPSMTSLHSCDETLLKVSYFVEDLKAQRPRGIVYRPRGIVCRPRGIVCRSRGIVCRFRTVIGLDVCDKIVSDLSIPAFLAAFRRFISRRGKPFDIFTDNITNFKGAKNILNNIHQLVKDSSIQRIKSLKYHLLRCLKSAVLNFEELNTLTSQIEACLNSRPLYPMSLDPNDFNPLTPGHFLIGRPLTALPEPSYHPNDNYLTRWKLIQKARDVFWQRWSREYLNNLQQRSKWKKTLFQPEGWSFGVGKRHSYAFNAVEPWPHHQGVTWSGWHCPSCGTSNRETTSSNKTHLEDCTSAILILLLQKKTFYTM</sequence>
<dbReference type="InterPro" id="IPR036397">
    <property type="entry name" value="RNaseH_sf"/>
</dbReference>
<protein>
    <recommendedName>
        <fullName evidence="1">DUF5641 domain-containing protein</fullName>
    </recommendedName>
</protein>
<proteinExistence type="predicted"/>
<organism evidence="2 3">
    <name type="scientific">Cordylochernes scorpioides</name>
    <dbReference type="NCBI Taxonomy" id="51811"/>
    <lineage>
        <taxon>Eukaryota</taxon>
        <taxon>Metazoa</taxon>
        <taxon>Ecdysozoa</taxon>
        <taxon>Arthropoda</taxon>
        <taxon>Chelicerata</taxon>
        <taxon>Arachnida</taxon>
        <taxon>Pseudoscorpiones</taxon>
        <taxon>Cheliferoidea</taxon>
        <taxon>Chernetidae</taxon>
        <taxon>Cordylochernes</taxon>
    </lineage>
</organism>